<evidence type="ECO:0000313" key="7">
    <source>
        <dbReference type="Proteomes" id="UP000184123"/>
    </source>
</evidence>
<keyword evidence="8" id="KW-1185">Reference proteome</keyword>
<dbReference type="EMBL" id="BJXU01000006">
    <property type="protein sequence ID" value="GEN22273.1"/>
    <property type="molecule type" value="Genomic_DNA"/>
</dbReference>
<dbReference type="PANTHER" id="PTHR43436:SF2">
    <property type="entry name" value="ARAC_XYLS FAMILY TRANSCRIPTIONAL REGULATOR"/>
    <property type="match status" value="1"/>
</dbReference>
<dbReference type="PROSITE" id="PS01124">
    <property type="entry name" value="HTH_ARAC_FAMILY_2"/>
    <property type="match status" value="1"/>
</dbReference>
<feature type="domain" description="HTH araC/xylS-type" evidence="4">
    <location>
        <begin position="224"/>
        <end position="320"/>
    </location>
</feature>
<evidence type="ECO:0000256" key="1">
    <source>
        <dbReference type="ARBA" id="ARBA00023015"/>
    </source>
</evidence>
<dbReference type="Gene3D" id="1.10.10.60">
    <property type="entry name" value="Homeodomain-like"/>
    <property type="match status" value="2"/>
</dbReference>
<reference evidence="6 7" key="1">
    <citation type="submission" date="2016-11" db="EMBL/GenBank/DDBJ databases">
        <authorList>
            <person name="Jaros S."/>
            <person name="Januszkiewicz K."/>
            <person name="Wedrychowicz H."/>
        </authorList>
    </citation>
    <scope>NUCLEOTIDE SEQUENCE [LARGE SCALE GENOMIC DNA]</scope>
    <source>
        <strain evidence="6 7">DSM 4740</strain>
    </source>
</reference>
<dbReference type="SMART" id="SM00342">
    <property type="entry name" value="HTH_ARAC"/>
    <property type="match status" value="1"/>
</dbReference>
<dbReference type="PANTHER" id="PTHR43436">
    <property type="entry name" value="ARAC-FAMILY TRANSCRIPTIONAL REGULATOR"/>
    <property type="match status" value="1"/>
</dbReference>
<dbReference type="SUPFAM" id="SSF46689">
    <property type="entry name" value="Homeodomain-like"/>
    <property type="match status" value="2"/>
</dbReference>
<dbReference type="Proteomes" id="UP000321726">
    <property type="component" value="Unassembled WGS sequence"/>
</dbReference>
<accession>A0A1M7ASI3</accession>
<dbReference type="AlphaFoldDB" id="A0A1M7ASI3"/>
<dbReference type="GO" id="GO:0003700">
    <property type="term" value="F:DNA-binding transcription factor activity"/>
    <property type="evidence" value="ECO:0007669"/>
    <property type="project" value="InterPro"/>
</dbReference>
<organism evidence="6 7">
    <name type="scientific">Halomonas cupida</name>
    <dbReference type="NCBI Taxonomy" id="44933"/>
    <lineage>
        <taxon>Bacteria</taxon>
        <taxon>Pseudomonadati</taxon>
        <taxon>Pseudomonadota</taxon>
        <taxon>Gammaproteobacteria</taxon>
        <taxon>Oceanospirillales</taxon>
        <taxon>Halomonadaceae</taxon>
        <taxon>Halomonas</taxon>
    </lineage>
</organism>
<sequence length="320" mass="35185">MDEETSLLSRSTPVSHQVTHGSVVAADSAMEGRRQHVETRLADTLMPLVKEEGFSATAVEGVKLIASRCSYPRTPLIYEPGIFVMAQGDKIGYLGDRVIHYGPGNYLVQAMPLPFECETLATPDAPLLGLSIAVDPLTLSELVHLVPESTSLGQAAPEPMASVVLDAPMAEVVQRLASCLHDDAACRALGAGRVREVLYAVLMGPQGESLRQLVQRQGHYARIAESLGYLHRHLADALTVEMLAERASMSPSHFHHHFKRTTQLSPVQYIKRLRLLRARVLLGQQRINVARAAAEVGYRSTSQFSREYKRYFGVSPSLEH</sequence>
<evidence type="ECO:0000313" key="8">
    <source>
        <dbReference type="Proteomes" id="UP000321726"/>
    </source>
</evidence>
<reference evidence="5 8" key="2">
    <citation type="submission" date="2019-07" db="EMBL/GenBank/DDBJ databases">
        <title>Whole genome shotgun sequence of Halomonas cupida NBRC 102219.</title>
        <authorList>
            <person name="Hosoyama A."/>
            <person name="Uohara A."/>
            <person name="Ohji S."/>
            <person name="Ichikawa N."/>
        </authorList>
    </citation>
    <scope>NUCLEOTIDE SEQUENCE [LARGE SCALE GENOMIC DNA]</scope>
    <source>
        <strain evidence="5 8">NBRC 102219</strain>
    </source>
</reference>
<dbReference type="InterPro" id="IPR018060">
    <property type="entry name" value="HTH_AraC"/>
</dbReference>
<evidence type="ECO:0000256" key="2">
    <source>
        <dbReference type="ARBA" id="ARBA00023125"/>
    </source>
</evidence>
<dbReference type="EMBL" id="FRCA01000001">
    <property type="protein sequence ID" value="SHL45740.1"/>
    <property type="molecule type" value="Genomic_DNA"/>
</dbReference>
<dbReference type="Proteomes" id="UP000184123">
    <property type="component" value="Unassembled WGS sequence"/>
</dbReference>
<dbReference type="PROSITE" id="PS00041">
    <property type="entry name" value="HTH_ARAC_FAMILY_1"/>
    <property type="match status" value="1"/>
</dbReference>
<dbReference type="InterPro" id="IPR009057">
    <property type="entry name" value="Homeodomain-like_sf"/>
</dbReference>
<evidence type="ECO:0000256" key="3">
    <source>
        <dbReference type="ARBA" id="ARBA00023163"/>
    </source>
</evidence>
<dbReference type="STRING" id="44933.SAMN05660971_00629"/>
<evidence type="ECO:0000313" key="6">
    <source>
        <dbReference type="EMBL" id="SHL45740.1"/>
    </source>
</evidence>
<dbReference type="InterPro" id="IPR018062">
    <property type="entry name" value="HTH_AraC-typ_CS"/>
</dbReference>
<evidence type="ECO:0000313" key="5">
    <source>
        <dbReference type="EMBL" id="GEN22273.1"/>
    </source>
</evidence>
<keyword evidence="1" id="KW-0805">Transcription regulation</keyword>
<dbReference type="Pfam" id="PF12833">
    <property type="entry name" value="HTH_18"/>
    <property type="match status" value="1"/>
</dbReference>
<gene>
    <name evidence="5" type="ORF">HCU01_02220</name>
    <name evidence="6" type="ORF">SAMN05660971_00629</name>
</gene>
<name>A0A1M7ASI3_9GAMM</name>
<dbReference type="GO" id="GO:0043565">
    <property type="term" value="F:sequence-specific DNA binding"/>
    <property type="evidence" value="ECO:0007669"/>
    <property type="project" value="InterPro"/>
</dbReference>
<evidence type="ECO:0000259" key="4">
    <source>
        <dbReference type="PROSITE" id="PS01124"/>
    </source>
</evidence>
<dbReference type="InterPro" id="IPR009594">
    <property type="entry name" value="Tscrpt_reg_HTH_AraC_N"/>
</dbReference>
<protein>
    <submittedName>
        <fullName evidence="5">AraC family transcriptional regulator</fullName>
    </submittedName>
    <submittedName>
        <fullName evidence="6">Transcriptional regulator, AraC family</fullName>
    </submittedName>
</protein>
<proteinExistence type="predicted"/>
<dbReference type="Pfam" id="PF06719">
    <property type="entry name" value="AraC_N"/>
    <property type="match status" value="1"/>
</dbReference>
<keyword evidence="3" id="KW-0804">Transcription</keyword>
<dbReference type="RefSeq" id="WP_234986745.1">
    <property type="nucleotide sequence ID" value="NZ_BJXU01000006.1"/>
</dbReference>
<keyword evidence="2" id="KW-0238">DNA-binding</keyword>